<protein>
    <submittedName>
        <fullName evidence="1">Uncharacterized protein</fullName>
    </submittedName>
</protein>
<accession>A0A0V1MBV7</accession>
<evidence type="ECO:0000313" key="2">
    <source>
        <dbReference type="Proteomes" id="UP000054843"/>
    </source>
</evidence>
<comment type="caution">
    <text evidence="1">The sequence shown here is derived from an EMBL/GenBank/DDBJ whole genome shotgun (WGS) entry which is preliminary data.</text>
</comment>
<gene>
    <name evidence="1" type="ORF">T10_7068</name>
</gene>
<dbReference type="AlphaFoldDB" id="A0A0V1MBV7"/>
<keyword evidence="2" id="KW-1185">Reference proteome</keyword>
<sequence>MSIPATCDQPFLFSHSDKVEDITKIHRKVFCSGGINSLYSSHSAYPNIQESCHAEALFQRSHDALTYFMKLRSLVQYFIVLGNPSFLHFRPILISLINVVSTRLEMGIKC</sequence>
<reference evidence="1 2" key="1">
    <citation type="submission" date="2015-01" db="EMBL/GenBank/DDBJ databases">
        <title>Evolution of Trichinella species and genotypes.</title>
        <authorList>
            <person name="Korhonen P.K."/>
            <person name="Edoardo P."/>
            <person name="Giuseppe L.R."/>
            <person name="Gasser R.B."/>
        </authorList>
    </citation>
    <scope>NUCLEOTIDE SEQUENCE [LARGE SCALE GENOMIC DNA]</scope>
    <source>
        <strain evidence="1">ISS1980</strain>
    </source>
</reference>
<dbReference type="EMBL" id="JYDO01000149">
    <property type="protein sequence ID" value="KRZ68960.1"/>
    <property type="molecule type" value="Genomic_DNA"/>
</dbReference>
<organism evidence="1 2">
    <name type="scientific">Trichinella papuae</name>
    <dbReference type="NCBI Taxonomy" id="268474"/>
    <lineage>
        <taxon>Eukaryota</taxon>
        <taxon>Metazoa</taxon>
        <taxon>Ecdysozoa</taxon>
        <taxon>Nematoda</taxon>
        <taxon>Enoplea</taxon>
        <taxon>Dorylaimia</taxon>
        <taxon>Trichinellida</taxon>
        <taxon>Trichinellidae</taxon>
        <taxon>Trichinella</taxon>
    </lineage>
</organism>
<name>A0A0V1MBV7_9BILA</name>
<dbReference type="Proteomes" id="UP000054843">
    <property type="component" value="Unassembled WGS sequence"/>
</dbReference>
<evidence type="ECO:0000313" key="1">
    <source>
        <dbReference type="EMBL" id="KRZ68960.1"/>
    </source>
</evidence>
<dbReference type="OrthoDB" id="5925206at2759"/>
<proteinExistence type="predicted"/>